<dbReference type="Proteomes" id="UP000216057">
    <property type="component" value="Unassembled WGS sequence"/>
</dbReference>
<dbReference type="InterPro" id="IPR057972">
    <property type="entry name" value="Terminase_7"/>
</dbReference>
<evidence type="ECO:0000313" key="5">
    <source>
        <dbReference type="Proteomes" id="UP000593943"/>
    </source>
</evidence>
<dbReference type="EMBL" id="CP062938">
    <property type="protein sequence ID" value="QOL31677.1"/>
    <property type="molecule type" value="Genomic_DNA"/>
</dbReference>
<organism evidence="2 4">
    <name type="scientific">Bifidobacterium eulemuris</name>
    <dbReference type="NCBI Taxonomy" id="1765219"/>
    <lineage>
        <taxon>Bacteria</taxon>
        <taxon>Bacillati</taxon>
        <taxon>Actinomycetota</taxon>
        <taxon>Actinomycetes</taxon>
        <taxon>Bifidobacteriales</taxon>
        <taxon>Bifidobacteriaceae</taxon>
        <taxon>Bifidobacterium</taxon>
    </lineage>
</organism>
<dbReference type="AlphaFoldDB" id="A0A261GA10"/>
<protein>
    <recommendedName>
        <fullName evidence="6">Phage protein</fullName>
    </recommendedName>
</protein>
<name>A0A261GA10_9BIFI</name>
<gene>
    <name evidence="3" type="ORF">BE0216_03775</name>
    <name evidence="2" type="ORF">BEUL_1280</name>
</gene>
<reference evidence="2 4" key="1">
    <citation type="journal article" date="2017" name="BMC Genomics">
        <title>Comparative genomic and phylogenomic analyses of the Bifidobacteriaceae family.</title>
        <authorList>
            <person name="Lugli G.A."/>
            <person name="Milani C."/>
            <person name="Turroni F."/>
            <person name="Duranti S."/>
            <person name="Mancabelli L."/>
            <person name="Mangifesta M."/>
            <person name="Ferrario C."/>
            <person name="Modesto M."/>
            <person name="Mattarelli P."/>
            <person name="Jiri K."/>
            <person name="van Sinderen D."/>
            <person name="Ventura M."/>
        </authorList>
    </citation>
    <scope>NUCLEOTIDE SEQUENCE [LARGE SCALE GENOMIC DNA]</scope>
    <source>
        <strain evidence="2 4">DSM 100216</strain>
    </source>
</reference>
<evidence type="ECO:0000313" key="4">
    <source>
        <dbReference type="Proteomes" id="UP000216057"/>
    </source>
</evidence>
<evidence type="ECO:0000256" key="1">
    <source>
        <dbReference type="SAM" id="MobiDB-lite"/>
    </source>
</evidence>
<dbReference type="RefSeq" id="WP_169714264.1">
    <property type="nucleotide sequence ID" value="NZ_CP062938.1"/>
</dbReference>
<feature type="compositionally biased region" description="Basic residues" evidence="1">
    <location>
        <begin position="1"/>
        <end position="10"/>
    </location>
</feature>
<evidence type="ECO:0000313" key="3">
    <source>
        <dbReference type="EMBL" id="QOL31677.1"/>
    </source>
</evidence>
<reference evidence="3 5" key="2">
    <citation type="submission" date="2020-10" db="EMBL/GenBank/DDBJ databases">
        <title>Genome sequencing of Bifidobacterium eulemuris_DSMZ_100216.</title>
        <authorList>
            <person name="Kim J."/>
        </authorList>
    </citation>
    <scope>NUCLEOTIDE SEQUENCE [LARGE SCALE GENOMIC DNA]</scope>
    <source>
        <strain evidence="3 5">DSM 100216</strain>
    </source>
</reference>
<dbReference type="Proteomes" id="UP000593943">
    <property type="component" value="Chromosome"/>
</dbReference>
<sequence length="149" mass="16413">MAGNGRKSKKGAIPVLRSDGEKRGPNLPSTRPDGEEWLERTVKEYEAWRTSPQAQRMGTEPDWYALQDLMFIKDLFYRRPSAILASEIRMREALFGGSPAARQALKFDAPQPDDMAASTGLSDTQGARNERVNHVRAAALGLRVVNGGG</sequence>
<evidence type="ECO:0000313" key="2">
    <source>
        <dbReference type="EMBL" id="OZG68267.1"/>
    </source>
</evidence>
<evidence type="ECO:0008006" key="6">
    <source>
        <dbReference type="Google" id="ProtNLM"/>
    </source>
</evidence>
<proteinExistence type="predicted"/>
<dbReference type="Pfam" id="PF25673">
    <property type="entry name" value="Terminase_7"/>
    <property type="match status" value="1"/>
</dbReference>
<keyword evidence="5" id="KW-1185">Reference proteome</keyword>
<dbReference type="EMBL" id="MWWZ01000006">
    <property type="protein sequence ID" value="OZG68267.1"/>
    <property type="molecule type" value="Genomic_DNA"/>
</dbReference>
<dbReference type="KEGG" id="beu:BE0216_03775"/>
<feature type="region of interest" description="Disordered" evidence="1">
    <location>
        <begin position="1"/>
        <end position="36"/>
    </location>
</feature>
<accession>A0A261GA10</accession>